<protein>
    <submittedName>
        <fullName evidence="3">SRPBCC domain-containing protein</fullName>
    </submittedName>
</protein>
<dbReference type="Proteomes" id="UP000264492">
    <property type="component" value="Unassembled WGS sequence"/>
</dbReference>
<gene>
    <name evidence="3" type="ORF">DX914_15595</name>
</gene>
<feature type="domain" description="Activator of Hsp90 ATPase homologue 1/2-like C-terminal" evidence="2">
    <location>
        <begin position="21"/>
        <end position="152"/>
    </location>
</feature>
<dbReference type="Pfam" id="PF08327">
    <property type="entry name" value="AHSA1"/>
    <property type="match status" value="1"/>
</dbReference>
<evidence type="ECO:0000259" key="2">
    <source>
        <dbReference type="Pfam" id="PF08327"/>
    </source>
</evidence>
<dbReference type="AlphaFoldDB" id="A0A371JXR4"/>
<accession>A0A371JXR4</accession>
<dbReference type="InterPro" id="IPR013538">
    <property type="entry name" value="ASHA1/2-like_C"/>
</dbReference>
<evidence type="ECO:0000313" key="4">
    <source>
        <dbReference type="Proteomes" id="UP000264492"/>
    </source>
</evidence>
<sequence>MNGGADMGYPDRIAKSTEIEASPATVWRALTDPLRMPLWMSDEPLTVEVDWTPGGAVVSRGVLHGRLRFENRGTVHVFEPERLLEYSHWNSLSRRVLPDRPEHHVLQRFALRPADAGTRLDLELRNLGNYAVYGHLNYYWEVALAALKRYAETGSAAPR</sequence>
<dbReference type="CDD" id="cd07814">
    <property type="entry name" value="SRPBCC_CalC_Aha1-like"/>
    <property type="match status" value="1"/>
</dbReference>
<comment type="similarity">
    <text evidence="1">Belongs to the AHA1 family.</text>
</comment>
<evidence type="ECO:0000313" key="3">
    <source>
        <dbReference type="EMBL" id="RDZ26424.1"/>
    </source>
</evidence>
<organism evidence="3 4">
    <name type="scientific">Lysobacter silvisoli</name>
    <dbReference type="NCBI Taxonomy" id="2293254"/>
    <lineage>
        <taxon>Bacteria</taxon>
        <taxon>Pseudomonadati</taxon>
        <taxon>Pseudomonadota</taxon>
        <taxon>Gammaproteobacteria</taxon>
        <taxon>Lysobacterales</taxon>
        <taxon>Lysobacteraceae</taxon>
        <taxon>Lysobacter</taxon>
    </lineage>
</organism>
<reference evidence="3 4" key="1">
    <citation type="submission" date="2018-08" db="EMBL/GenBank/DDBJ databases">
        <title>Lysobacter sp. zong2l5, whole genome shotgun sequence.</title>
        <authorList>
            <person name="Zhang X."/>
            <person name="Feng G."/>
            <person name="Zhu H."/>
        </authorList>
    </citation>
    <scope>NUCLEOTIDE SEQUENCE [LARGE SCALE GENOMIC DNA]</scope>
    <source>
        <strain evidence="4">zong2l5</strain>
    </source>
</reference>
<keyword evidence="4" id="KW-1185">Reference proteome</keyword>
<dbReference type="EMBL" id="QTSU01000003">
    <property type="protein sequence ID" value="RDZ26424.1"/>
    <property type="molecule type" value="Genomic_DNA"/>
</dbReference>
<comment type="caution">
    <text evidence="3">The sequence shown here is derived from an EMBL/GenBank/DDBJ whole genome shotgun (WGS) entry which is preliminary data.</text>
</comment>
<proteinExistence type="inferred from homology"/>
<name>A0A371JXR4_9GAMM</name>
<dbReference type="SUPFAM" id="SSF55961">
    <property type="entry name" value="Bet v1-like"/>
    <property type="match status" value="1"/>
</dbReference>
<evidence type="ECO:0000256" key="1">
    <source>
        <dbReference type="ARBA" id="ARBA00006817"/>
    </source>
</evidence>
<dbReference type="Gene3D" id="3.30.530.20">
    <property type="match status" value="1"/>
</dbReference>
<dbReference type="InterPro" id="IPR023393">
    <property type="entry name" value="START-like_dom_sf"/>
</dbReference>